<keyword evidence="1 4" id="KW-0378">Hydrolase</keyword>
<name>A0A7L5E3K8_9SPHI</name>
<dbReference type="KEGG" id="mrob:HH214_14520"/>
<dbReference type="EMBL" id="CP051682">
    <property type="protein sequence ID" value="QJD96997.1"/>
    <property type="molecule type" value="Genomic_DNA"/>
</dbReference>
<reference evidence="4 5" key="1">
    <citation type="submission" date="2020-04" db="EMBL/GenBank/DDBJ databases">
        <title>Genome sequencing of novel species.</title>
        <authorList>
            <person name="Heo J."/>
            <person name="Kim S.-J."/>
            <person name="Kim J.-S."/>
            <person name="Hong S.-B."/>
            <person name="Kwon S.-W."/>
        </authorList>
    </citation>
    <scope>NUCLEOTIDE SEQUENCE [LARGE SCALE GENOMIC DNA]</scope>
    <source>
        <strain evidence="4 5">F39-2</strain>
    </source>
</reference>
<evidence type="ECO:0000313" key="4">
    <source>
        <dbReference type="EMBL" id="QJD96997.1"/>
    </source>
</evidence>
<dbReference type="AlphaFoldDB" id="A0A7L5E3K8"/>
<dbReference type="SUPFAM" id="SSF51445">
    <property type="entry name" value="(Trans)glycosidases"/>
    <property type="match status" value="1"/>
</dbReference>
<dbReference type="GO" id="GO:0000272">
    <property type="term" value="P:polysaccharide catabolic process"/>
    <property type="evidence" value="ECO:0007669"/>
    <property type="project" value="InterPro"/>
</dbReference>
<dbReference type="InterPro" id="IPR017853">
    <property type="entry name" value="GH"/>
</dbReference>
<protein>
    <submittedName>
        <fullName evidence="4">Cellulase family glycosylhydrolase</fullName>
    </submittedName>
</protein>
<evidence type="ECO:0000256" key="1">
    <source>
        <dbReference type="ARBA" id="ARBA00022801"/>
    </source>
</evidence>
<keyword evidence="5" id="KW-1185">Reference proteome</keyword>
<keyword evidence="2" id="KW-0326">Glycosidase</keyword>
<proteinExistence type="predicted"/>
<dbReference type="GO" id="GO:0004553">
    <property type="term" value="F:hydrolase activity, hydrolyzing O-glycosyl compounds"/>
    <property type="evidence" value="ECO:0007669"/>
    <property type="project" value="InterPro"/>
</dbReference>
<dbReference type="RefSeq" id="WP_169608801.1">
    <property type="nucleotide sequence ID" value="NZ_CP051682.1"/>
</dbReference>
<dbReference type="Pfam" id="PF00150">
    <property type="entry name" value="Cellulase"/>
    <property type="match status" value="1"/>
</dbReference>
<evidence type="ECO:0000256" key="2">
    <source>
        <dbReference type="ARBA" id="ARBA00023295"/>
    </source>
</evidence>
<organism evidence="4 5">
    <name type="scientific">Mucilaginibacter robiniae</name>
    <dbReference type="NCBI Taxonomy" id="2728022"/>
    <lineage>
        <taxon>Bacteria</taxon>
        <taxon>Pseudomonadati</taxon>
        <taxon>Bacteroidota</taxon>
        <taxon>Sphingobacteriia</taxon>
        <taxon>Sphingobacteriales</taxon>
        <taxon>Sphingobacteriaceae</taxon>
        <taxon>Mucilaginibacter</taxon>
    </lineage>
</organism>
<feature type="domain" description="Glycoside hydrolase family 5" evidence="3">
    <location>
        <begin position="75"/>
        <end position="235"/>
    </location>
</feature>
<dbReference type="InterPro" id="IPR001547">
    <property type="entry name" value="Glyco_hydro_5"/>
</dbReference>
<dbReference type="Proteomes" id="UP000503278">
    <property type="component" value="Chromosome"/>
</dbReference>
<accession>A0A7L5E3K8</accession>
<gene>
    <name evidence="4" type="ORF">HH214_14520</name>
</gene>
<evidence type="ECO:0000313" key="5">
    <source>
        <dbReference type="Proteomes" id="UP000503278"/>
    </source>
</evidence>
<sequence>MRSSFKLLLSAFWWLLTMVIGVAQTHKPPTYVDAQGIFRWTKDKSPVYLFGVNYTAPFAYGYRSIKALNINVEKEIDQDVYHLARMGVDAFRVHVWDTEISDSLGNLKNNEHLRLFDYLLSKLEARGIRAIITPIAFWGNGYPEQDEHTGSFSDKYGKNGSLVNEQAFVAQERYLKQLFSHMNPYTHKTYTDDDFIIATEINNEPHPSGSKERATQYINRMMAAIKSTGWNKPVFYNISESPAYADAVAKSNVNGFSFQWYPIGLVAGHEQKGNFLPNVDRYTIPYDTIPQFKNKARMVYEFDAADILQSCIYPAVARSFKAAGFQWVTQFAYDPMATAYGNTEYQTHFLNLAYTPGKAISLLIANRVFHQLPRNKAYGSYPADSVFDAYHVSYSQNMSEMNTAKEFYYSGATSTQPIAVSKLEHVAGIGSSPIVKYAGYGAYFIDKLENGVWRLEVMPDAITVRDPFERPSPDREAVHIQWSTQPMQLTLSDLGANFAVKGINAEDSYQTTAQDGHFDIQPGTYLLTKRGKNANKWTSDKRVGYIRLDEFVAPKSRSADPYVTHTPLTEVSTGKAITINAKIINIDSADKVTLVVNRGFGPWVFMSMNRVTPYYYSAVIPDNQVTTGVLSYHIIIQRSSNTYWAFPSGHQGNPYAWNYTNQDSWQTFVAAPHSSITLFNATTDKDKTNTYYPDYSREGGVQYVSGTTTGQLALQLLSPTMRKNEVIGFQLYVGNKLKGRLTDLPAFGKIVVRARAQSSLPAKLRIALTLADASTYATYIDLSDDFKYIEIPLAAFKPDSSLLLPRPYPGFMPLWFKASHFSGLNLIKVDKLEVTAGNDVAAGHFNQPLGIQVESVFLKQ</sequence>
<evidence type="ECO:0000259" key="3">
    <source>
        <dbReference type="Pfam" id="PF00150"/>
    </source>
</evidence>
<dbReference type="Gene3D" id="3.20.20.80">
    <property type="entry name" value="Glycosidases"/>
    <property type="match status" value="1"/>
</dbReference>